<feature type="region of interest" description="Disordered" evidence="1">
    <location>
        <begin position="195"/>
        <end position="228"/>
    </location>
</feature>
<feature type="domain" description="PASTA" evidence="2">
    <location>
        <begin position="125"/>
        <end position="196"/>
    </location>
</feature>
<comment type="caution">
    <text evidence="3">The sequence shown here is derived from an EMBL/GenBank/DDBJ whole genome shotgun (WGS) entry which is preliminary data.</text>
</comment>
<dbReference type="Gene3D" id="3.30.10.20">
    <property type="match status" value="1"/>
</dbReference>
<dbReference type="AlphaFoldDB" id="A0A0B2AMQ4"/>
<protein>
    <recommendedName>
        <fullName evidence="2">PASTA domain-containing protein</fullName>
    </recommendedName>
</protein>
<evidence type="ECO:0000313" key="3">
    <source>
        <dbReference type="EMBL" id="KHL03176.1"/>
    </source>
</evidence>
<name>A0A0B2AMQ4_9MICC</name>
<dbReference type="OrthoDB" id="3579809at2"/>
<proteinExistence type="predicted"/>
<dbReference type="Pfam" id="PF03793">
    <property type="entry name" value="PASTA"/>
    <property type="match status" value="1"/>
</dbReference>
<keyword evidence="4" id="KW-1185">Reference proteome</keyword>
<evidence type="ECO:0000313" key="4">
    <source>
        <dbReference type="Proteomes" id="UP000030982"/>
    </source>
</evidence>
<accession>A0A0B2AMQ4</accession>
<dbReference type="PROSITE" id="PS51178">
    <property type="entry name" value="PASTA"/>
    <property type="match status" value="1"/>
</dbReference>
<dbReference type="InterPro" id="IPR005543">
    <property type="entry name" value="PASTA_dom"/>
</dbReference>
<organism evidence="3 4">
    <name type="scientific">Sinomonas humi</name>
    <dbReference type="NCBI Taxonomy" id="1338436"/>
    <lineage>
        <taxon>Bacteria</taxon>
        <taxon>Bacillati</taxon>
        <taxon>Actinomycetota</taxon>
        <taxon>Actinomycetes</taxon>
        <taxon>Micrococcales</taxon>
        <taxon>Micrococcaceae</taxon>
        <taxon>Sinomonas</taxon>
    </lineage>
</organism>
<sequence length="228" mass="25035">MASTSEHWREGRKAWERLRLWFGEPPGAAREGSEALDALSDVGRMRNLLDQAELAAVRASRRRGSSWAEIAARLGVTRQSAWERWRDLDDATPAPTPDTALAEELRAAAAAELVNEREFANERRRRSTVAVPNVVGFSFAQAREVLADKHLVPMASDSSGAPLVAQEWLSAVVTDQSPESGARVPAGTRVTLWLGRGGSAGVREPRRPNPDPRSRRAVRDERTGETLP</sequence>
<evidence type="ECO:0000256" key="1">
    <source>
        <dbReference type="SAM" id="MobiDB-lite"/>
    </source>
</evidence>
<dbReference type="RefSeq" id="WP_043123206.1">
    <property type="nucleotide sequence ID" value="NZ_JTDL01000104.1"/>
</dbReference>
<feature type="compositionally biased region" description="Basic and acidic residues" evidence="1">
    <location>
        <begin position="203"/>
        <end position="228"/>
    </location>
</feature>
<evidence type="ECO:0000259" key="2">
    <source>
        <dbReference type="PROSITE" id="PS51178"/>
    </source>
</evidence>
<dbReference type="Proteomes" id="UP000030982">
    <property type="component" value="Unassembled WGS sequence"/>
</dbReference>
<dbReference type="EMBL" id="JTDL01000104">
    <property type="protein sequence ID" value="KHL03176.1"/>
    <property type="molecule type" value="Genomic_DNA"/>
</dbReference>
<gene>
    <name evidence="3" type="ORF">LK10_10500</name>
</gene>
<dbReference type="CDD" id="cd06577">
    <property type="entry name" value="PASTA_pknB"/>
    <property type="match status" value="1"/>
</dbReference>
<reference evidence="3 4" key="1">
    <citation type="submission" date="2014-09" db="EMBL/GenBank/DDBJ databases">
        <title>Genome sequence of Sinomonas sp. MUSC 117.</title>
        <authorList>
            <person name="Lee L.-H."/>
        </authorList>
    </citation>
    <scope>NUCLEOTIDE SEQUENCE [LARGE SCALE GENOMIC DNA]</scope>
    <source>
        <strain evidence="3 4">MUSC 117</strain>
    </source>
</reference>